<dbReference type="PATRIC" id="fig|396597.7.peg.6424"/>
<comment type="caution">
    <text evidence="2">The sequence shown here is derived from an EMBL/GenBank/DDBJ whole genome shotgun (WGS) entry which is preliminary data.</text>
</comment>
<evidence type="ECO:0000313" key="3">
    <source>
        <dbReference type="Proteomes" id="UP000004814"/>
    </source>
</evidence>
<dbReference type="Gene3D" id="3.90.1150.10">
    <property type="entry name" value="Aspartate Aminotransferase, domain 1"/>
    <property type="match status" value="1"/>
</dbReference>
<proteinExistence type="predicted"/>
<dbReference type="AlphaFoldDB" id="B1T1Z3"/>
<dbReference type="GO" id="GO:0030170">
    <property type="term" value="F:pyridoxal phosphate binding"/>
    <property type="evidence" value="ECO:0007669"/>
    <property type="project" value="InterPro"/>
</dbReference>
<dbReference type="Pfam" id="PF00155">
    <property type="entry name" value="Aminotran_1_2"/>
    <property type="match status" value="1"/>
</dbReference>
<accession>B1T1Z3</accession>
<name>B1T1Z3_9BURK</name>
<dbReference type="InterPro" id="IPR004839">
    <property type="entry name" value="Aminotransferase_I/II_large"/>
</dbReference>
<dbReference type="EMBL" id="ABLK01000040">
    <property type="protein sequence ID" value="EDT42412.1"/>
    <property type="molecule type" value="Genomic_DNA"/>
</dbReference>
<dbReference type="InterPro" id="IPR015421">
    <property type="entry name" value="PyrdxlP-dep_Trfase_major"/>
</dbReference>
<keyword evidence="2" id="KW-0808">Transferase</keyword>
<dbReference type="Proteomes" id="UP000004814">
    <property type="component" value="Unassembled WGS sequence"/>
</dbReference>
<keyword evidence="2" id="KW-0032">Aminotransferase</keyword>
<dbReference type="PANTHER" id="PTHR43510">
    <property type="entry name" value="AMINOTRANSFERASE FUNCTION, HYPOTHETICAL (EUROFUNG)"/>
    <property type="match status" value="1"/>
</dbReference>
<dbReference type="Gene3D" id="3.40.640.10">
    <property type="entry name" value="Type I PLP-dependent aspartate aminotransferase-like (Major domain)"/>
    <property type="match status" value="1"/>
</dbReference>
<gene>
    <name evidence="2" type="ORF">BamMEX5DRAFT_1809</name>
</gene>
<evidence type="ECO:0000259" key="1">
    <source>
        <dbReference type="Pfam" id="PF00155"/>
    </source>
</evidence>
<feature type="domain" description="Aminotransferase class I/classII large" evidence="1">
    <location>
        <begin position="23"/>
        <end position="350"/>
    </location>
</feature>
<dbReference type="GO" id="GO:0008483">
    <property type="term" value="F:transaminase activity"/>
    <property type="evidence" value="ECO:0007669"/>
    <property type="project" value="UniProtKB-KW"/>
</dbReference>
<dbReference type="SUPFAM" id="SSF53383">
    <property type="entry name" value="PLP-dependent transferases"/>
    <property type="match status" value="1"/>
</dbReference>
<protein>
    <submittedName>
        <fullName evidence="2">Aminotransferase class I and II</fullName>
    </submittedName>
</protein>
<dbReference type="CDD" id="cd00609">
    <property type="entry name" value="AAT_like"/>
    <property type="match status" value="1"/>
</dbReference>
<evidence type="ECO:0000313" key="2">
    <source>
        <dbReference type="EMBL" id="EDT42412.1"/>
    </source>
</evidence>
<dbReference type="PANTHER" id="PTHR43510:SF1">
    <property type="entry name" value="AMINOTRANSFERASE FUNCTION, HYPOTHETICAL (EUROFUNG)"/>
    <property type="match status" value="1"/>
</dbReference>
<dbReference type="RefSeq" id="WP_006757783.1">
    <property type="nucleotide sequence ID" value="NZ_ABLK01000040.1"/>
</dbReference>
<dbReference type="InterPro" id="IPR015422">
    <property type="entry name" value="PyrdxlP-dep_Trfase_small"/>
</dbReference>
<reference evidence="2 3" key="1">
    <citation type="submission" date="2008-03" db="EMBL/GenBank/DDBJ databases">
        <title>Sequencing of the draft genome and assembly of Burkholderia ambifaria MEX-5.</title>
        <authorList>
            <consortium name="US DOE Joint Genome Institute (JGI-PGF)"/>
            <person name="Copeland A."/>
            <person name="Lucas S."/>
            <person name="Lapidus A."/>
            <person name="Glavina del Rio T."/>
            <person name="Dalin E."/>
            <person name="Tice H."/>
            <person name="Bruce D."/>
            <person name="Goodwin L."/>
            <person name="Pitluck S."/>
            <person name="Larimer F."/>
            <person name="Land M.L."/>
            <person name="Hauser L."/>
            <person name="Tiedje J."/>
            <person name="Richardson P."/>
        </authorList>
    </citation>
    <scope>NUCLEOTIDE SEQUENCE [LARGE SCALE GENOMIC DNA]</scope>
    <source>
        <strain evidence="2 3">MEX-5</strain>
    </source>
</reference>
<sequence>MNHTPFKLERYFAAHEFTAKHLLCSSDPESMSVKALLALEPGSEQGLQDTWLGYTEYPGAPALRRELAKRYETIDPDQVIVHTGAQEAIYSFVNTMLSPGDHVIVHMPGYQSHYSLTAELGVAVSPWRARETNQWSLDVDELPALLRAETKAILLCVPHNPTGHLPTHEEFMAIVAFARRHGLILFSDEVYRGLELNEGDRLPSACDVYERAVSLGCLSKSHGLAGLRVGWITTHDPEVLWNMGTFKDYLTICNSAPSEFLGTLAARHTDTLTRRATDITRVNLVELDRFFNTFPGTFSWSKPKAGTLAFPRLHGHHADAFCSTLLDRTGILLLPSTLLDYGNANFRIGFGRRDMRAILEKLGDFLVESGAN</sequence>
<organism evidence="2 3">
    <name type="scientific">Burkholderia ambifaria MEX-5</name>
    <dbReference type="NCBI Taxonomy" id="396597"/>
    <lineage>
        <taxon>Bacteria</taxon>
        <taxon>Pseudomonadati</taxon>
        <taxon>Pseudomonadota</taxon>
        <taxon>Betaproteobacteria</taxon>
        <taxon>Burkholderiales</taxon>
        <taxon>Burkholderiaceae</taxon>
        <taxon>Burkholderia</taxon>
        <taxon>Burkholderia cepacia complex</taxon>
    </lineage>
</organism>
<dbReference type="InterPro" id="IPR015424">
    <property type="entry name" value="PyrdxlP-dep_Trfase"/>
</dbReference>